<dbReference type="GeneID" id="140032775"/>
<name>A0ABM4WCW8_COFAR</name>
<evidence type="ECO:0000313" key="2">
    <source>
        <dbReference type="RefSeq" id="XP_071929636.1"/>
    </source>
</evidence>
<dbReference type="PANTHER" id="PTHR47290:SF4">
    <property type="entry name" value="RING FINGER PROTEIN"/>
    <property type="match status" value="1"/>
</dbReference>
<protein>
    <submittedName>
        <fullName evidence="2">Protein LAX PANICLE 2-like</fullName>
    </submittedName>
</protein>
<dbReference type="PANTHER" id="PTHR47290">
    <property type="entry name" value="RING FINGER PROTEIN"/>
    <property type="match status" value="1"/>
</dbReference>
<keyword evidence="1" id="KW-1185">Reference proteome</keyword>
<organism evidence="1 2">
    <name type="scientific">Coffea arabica</name>
    <name type="common">Arabian coffee</name>
    <dbReference type="NCBI Taxonomy" id="13443"/>
    <lineage>
        <taxon>Eukaryota</taxon>
        <taxon>Viridiplantae</taxon>
        <taxon>Streptophyta</taxon>
        <taxon>Embryophyta</taxon>
        <taxon>Tracheophyta</taxon>
        <taxon>Spermatophyta</taxon>
        <taxon>Magnoliopsida</taxon>
        <taxon>eudicotyledons</taxon>
        <taxon>Gunneridae</taxon>
        <taxon>Pentapetalae</taxon>
        <taxon>asterids</taxon>
        <taxon>lamiids</taxon>
        <taxon>Gentianales</taxon>
        <taxon>Rubiaceae</taxon>
        <taxon>Ixoroideae</taxon>
        <taxon>Gardenieae complex</taxon>
        <taxon>Bertiereae - Coffeeae clade</taxon>
        <taxon>Coffeeae</taxon>
        <taxon>Coffea</taxon>
    </lineage>
</organism>
<proteinExistence type="predicted"/>
<dbReference type="Proteomes" id="UP001652660">
    <property type="component" value="Unplaced"/>
</dbReference>
<dbReference type="RefSeq" id="XP_071929636.1">
    <property type="nucleotide sequence ID" value="XM_072073535.1"/>
</dbReference>
<accession>A0ABM4WCW8</accession>
<gene>
    <name evidence="2" type="primary">LOC140032775</name>
</gene>
<reference evidence="2" key="1">
    <citation type="submission" date="2025-08" db="UniProtKB">
        <authorList>
            <consortium name="RefSeq"/>
        </authorList>
    </citation>
    <scope>IDENTIFICATION</scope>
    <source>
        <tissue evidence="2">Leaves</tissue>
    </source>
</reference>
<evidence type="ECO:0000313" key="1">
    <source>
        <dbReference type="Proteomes" id="UP001652660"/>
    </source>
</evidence>
<dbReference type="Gene3D" id="3.10.20.90">
    <property type="entry name" value="Phosphatidylinositol 3-kinase Catalytic Subunit, Chain A, domain 1"/>
    <property type="match status" value="1"/>
</dbReference>
<dbReference type="InterPro" id="IPR044171">
    <property type="entry name" value="LAX2-like"/>
</dbReference>
<sequence length="100" mass="11416">MLQAQQNQAKEPFLPQISKSFLRIKDGGMTIRLVIKYLVNKLKLESESEVEIRCRGQQVLPFLTLQHVRDSIWSPSDVVTLLPDSSPTDHLMVLHYGRSA</sequence>